<dbReference type="EMBL" id="JAHWGI010001208">
    <property type="protein sequence ID" value="KAK3924998.1"/>
    <property type="molecule type" value="Genomic_DNA"/>
</dbReference>
<evidence type="ECO:0000313" key="1">
    <source>
        <dbReference type="EMBL" id="KAK3924998.1"/>
    </source>
</evidence>
<organism evidence="1 2">
    <name type="scientific">Frankliniella fusca</name>
    <dbReference type="NCBI Taxonomy" id="407009"/>
    <lineage>
        <taxon>Eukaryota</taxon>
        <taxon>Metazoa</taxon>
        <taxon>Ecdysozoa</taxon>
        <taxon>Arthropoda</taxon>
        <taxon>Hexapoda</taxon>
        <taxon>Insecta</taxon>
        <taxon>Pterygota</taxon>
        <taxon>Neoptera</taxon>
        <taxon>Paraneoptera</taxon>
        <taxon>Thysanoptera</taxon>
        <taxon>Terebrantia</taxon>
        <taxon>Thripoidea</taxon>
        <taxon>Thripidae</taxon>
        <taxon>Frankliniella</taxon>
    </lineage>
</organism>
<accession>A0AAE1HPL9</accession>
<dbReference type="AlphaFoldDB" id="A0AAE1HPL9"/>
<proteinExistence type="predicted"/>
<dbReference type="Proteomes" id="UP001219518">
    <property type="component" value="Unassembled WGS sequence"/>
</dbReference>
<reference evidence="1" key="1">
    <citation type="submission" date="2021-07" db="EMBL/GenBank/DDBJ databases">
        <authorList>
            <person name="Catto M.A."/>
            <person name="Jacobson A."/>
            <person name="Kennedy G."/>
            <person name="Labadie P."/>
            <person name="Hunt B.G."/>
            <person name="Srinivasan R."/>
        </authorList>
    </citation>
    <scope>NUCLEOTIDE SEQUENCE</scope>
    <source>
        <strain evidence="1">PL_HMW_Pooled</strain>
        <tissue evidence="1">Head</tissue>
    </source>
</reference>
<gene>
    <name evidence="1" type="ORF">KUF71_013271</name>
</gene>
<dbReference type="PANTHER" id="PTHR46704:SF1">
    <property type="entry name" value="TELOMERE LENGTH REGULATION PROTEIN TEL2 HOMOLOG"/>
    <property type="match status" value="1"/>
</dbReference>
<evidence type="ECO:0000313" key="2">
    <source>
        <dbReference type="Proteomes" id="UP001219518"/>
    </source>
</evidence>
<protein>
    <submittedName>
        <fullName evidence="1">Transcription factor MYB3</fullName>
    </submittedName>
</protein>
<sequence length="430" mass="47843">MPTRTTGTAYSQVCPPSVSKNGDLRLPENKSEILSLLVEGRAEPAAAPESRDCLIVDASILPHLFPPRTSNTFIDYWQKDLKPKLVRESVDLQKQRLDLAWDLYSPSSLKRTTREKRGHGVKKQVLPNTLMPKNWKSFLQNDDNKSSLYSMLANQSLSMSPDLLVVTNVGKTFRSSKTAGTQLSGLPCLLEEADARLIVHAADAARNGCEHIVIRSVDSDVVVLAVSYFFQLCDLGVKYLWVDFGVGKSRRYFAVHEIAARLGQHMSTAIRGFHAFTGCDTTSTFYLKGKKSAWKTWKTFPEVTEAFEEISLPYWAVSEKSIRLLSGFIVRLYGGPLHMDSVNKARLFLFRECKKSLLDGLPPTAGVLLQHILRATYQAGHMWGQSMIASPELPSPADWGWRITPTGAGLSSFHPPTTHSVQFNSIVCIA</sequence>
<dbReference type="PANTHER" id="PTHR46704">
    <property type="entry name" value="CXC DOMAIN-CONTAINING PROTEIN-RELATED"/>
    <property type="match status" value="1"/>
</dbReference>
<keyword evidence="2" id="KW-1185">Reference proteome</keyword>
<name>A0AAE1HPL9_9NEOP</name>
<comment type="caution">
    <text evidence="1">The sequence shown here is derived from an EMBL/GenBank/DDBJ whole genome shotgun (WGS) entry which is preliminary data.</text>
</comment>
<reference evidence="1" key="2">
    <citation type="journal article" date="2023" name="BMC Genomics">
        <title>Pest status, molecular evolution, and epigenetic factors derived from the genome assembly of Frankliniella fusca, a thysanopteran phytovirus vector.</title>
        <authorList>
            <person name="Catto M.A."/>
            <person name="Labadie P.E."/>
            <person name="Jacobson A.L."/>
            <person name="Kennedy G.G."/>
            <person name="Srinivasan R."/>
            <person name="Hunt B.G."/>
        </authorList>
    </citation>
    <scope>NUCLEOTIDE SEQUENCE</scope>
    <source>
        <strain evidence="1">PL_HMW_Pooled</strain>
    </source>
</reference>